<feature type="transmembrane region" description="Helical" evidence="1">
    <location>
        <begin position="137"/>
        <end position="161"/>
    </location>
</feature>
<dbReference type="EMBL" id="AVOT02009143">
    <property type="protein sequence ID" value="MBW0487458.1"/>
    <property type="molecule type" value="Genomic_DNA"/>
</dbReference>
<feature type="domain" description="DUF7872" evidence="3">
    <location>
        <begin position="291"/>
        <end position="506"/>
    </location>
</feature>
<dbReference type="Proteomes" id="UP000765509">
    <property type="component" value="Unassembled WGS sequence"/>
</dbReference>
<keyword evidence="1" id="KW-0472">Membrane</keyword>
<keyword evidence="1" id="KW-1133">Transmembrane helix</keyword>
<keyword evidence="1" id="KW-0812">Transmembrane</keyword>
<evidence type="ECO:0000256" key="2">
    <source>
        <dbReference type="SAM" id="SignalP"/>
    </source>
</evidence>
<gene>
    <name evidence="4" type="ORF">O181_027173</name>
</gene>
<feature type="signal peptide" evidence="2">
    <location>
        <begin position="1"/>
        <end position="25"/>
    </location>
</feature>
<dbReference type="InterPro" id="IPR057194">
    <property type="entry name" value="DUF7872"/>
</dbReference>
<feature type="chain" id="PRO_5040147693" description="DUF7872 domain-containing protein" evidence="2">
    <location>
        <begin position="26"/>
        <end position="506"/>
    </location>
</feature>
<dbReference type="AlphaFoldDB" id="A0A9Q3CP11"/>
<dbReference type="PANTHER" id="PTHR33339:SF1">
    <property type="entry name" value="LYSM DOMAIN-CONTAINING PROTEIN"/>
    <property type="match status" value="1"/>
</dbReference>
<name>A0A9Q3CP11_9BASI</name>
<sequence length="506" mass="56415">MSNQIFKRLFQFLSGFLFSFSVVRAQLSATPLLKAPSAYGLQEECPKNLQITAKFWNESKIDEWIASYEKIDKLSVAICAPVRGTAWVVLFAIQEWNNQIQTYYSDVQNSAQMIRDISAKMVLDFFPGIKSKYDELYSWNIGTCVVAALAIGATVAVPILLPASMAANTIRSAAAAAKTGKNLLWDARAAVDAGQLGKVEQLRAEQDMSNTLKVFREFVRNEPHPFPKTNPNLPALKGLKAALTNTRPQFQPINEKRGLRILEKRELNIYAKRGLEFIQNRDLKKRDRVPSTYMYGRKTLIDNHATLVQSRLESILANVSETALTAPIYSDHGMAGILFGGNFLAPIMSHTVRTDIMTRLMTASVLSELFISLSMFITIGCDPCNDVGVDGAWDPVNHLSWCDKRGGTMYNIIRAQGDKSENEFPNAEAISKTYGFTVEILIKKAIDCQKRYGFFTKADPPPAVSFDDDCTFQLASCDCNAPDVRHKRHHHKTVVRACRDGAGLPI</sequence>
<keyword evidence="5" id="KW-1185">Reference proteome</keyword>
<evidence type="ECO:0000259" key="3">
    <source>
        <dbReference type="Pfam" id="PF25278"/>
    </source>
</evidence>
<evidence type="ECO:0000313" key="5">
    <source>
        <dbReference type="Proteomes" id="UP000765509"/>
    </source>
</evidence>
<organism evidence="4 5">
    <name type="scientific">Austropuccinia psidii MF-1</name>
    <dbReference type="NCBI Taxonomy" id="1389203"/>
    <lineage>
        <taxon>Eukaryota</taxon>
        <taxon>Fungi</taxon>
        <taxon>Dikarya</taxon>
        <taxon>Basidiomycota</taxon>
        <taxon>Pucciniomycotina</taxon>
        <taxon>Pucciniomycetes</taxon>
        <taxon>Pucciniales</taxon>
        <taxon>Sphaerophragmiaceae</taxon>
        <taxon>Austropuccinia</taxon>
    </lineage>
</organism>
<evidence type="ECO:0000256" key="1">
    <source>
        <dbReference type="SAM" id="Phobius"/>
    </source>
</evidence>
<keyword evidence="2" id="KW-0732">Signal</keyword>
<dbReference type="OrthoDB" id="2501761at2759"/>
<comment type="caution">
    <text evidence="4">The sequence shown here is derived from an EMBL/GenBank/DDBJ whole genome shotgun (WGS) entry which is preliminary data.</text>
</comment>
<dbReference type="Pfam" id="PF25278">
    <property type="entry name" value="DUF7872"/>
    <property type="match status" value="1"/>
</dbReference>
<proteinExistence type="predicted"/>
<dbReference type="PANTHER" id="PTHR33339">
    <property type="entry name" value="LYSM DOMAIN-CONTAINING PROTEIN"/>
    <property type="match status" value="1"/>
</dbReference>
<accession>A0A9Q3CP11</accession>
<evidence type="ECO:0000313" key="4">
    <source>
        <dbReference type="EMBL" id="MBW0487458.1"/>
    </source>
</evidence>
<reference evidence="4" key="1">
    <citation type="submission" date="2021-03" db="EMBL/GenBank/DDBJ databases">
        <title>Draft genome sequence of rust myrtle Austropuccinia psidii MF-1, a brazilian biotype.</title>
        <authorList>
            <person name="Quecine M.C."/>
            <person name="Pachon D.M.R."/>
            <person name="Bonatelli M.L."/>
            <person name="Correr F.H."/>
            <person name="Franceschini L.M."/>
            <person name="Leite T.F."/>
            <person name="Margarido G.R.A."/>
            <person name="Almeida C.A."/>
            <person name="Ferrarezi J.A."/>
            <person name="Labate C.A."/>
        </authorList>
    </citation>
    <scope>NUCLEOTIDE SEQUENCE</scope>
    <source>
        <strain evidence="4">MF-1</strain>
    </source>
</reference>
<protein>
    <recommendedName>
        <fullName evidence="3">DUF7872 domain-containing protein</fullName>
    </recommendedName>
</protein>